<accession>A0A9W9TY65</accession>
<keyword evidence="3 6" id="KW-1133">Transmembrane helix</keyword>
<sequence length="359" mass="41000">MDQQIPSQASNISHSTFAGITWTFAALTTASLCFRLYVQVTTFRRLYIDDFLVLLAWAIIFATTIIWEVVSRPLYDHELTSLGKEKLTENFLHRYETFTRFVGPFEILFYSGLWAVKLSFLAFFYRLCLQVKSMRIWWIFVLCFTISVYIISIGDIQYSCSFGSIEYFIWKCSSLDNVHYQNRTFWANAAGDVISDIMILSIPILTLYNAQISLHKKVILLGMYSVTIIIMAIAIVRVATTLDDQINIAWLCFWSFIEVYAAIIVSCVASGRQLFVTRAQSLRGRNIPGNPSGSSLRTPIRLHLPSQRNFSADIDSTNSEAMMLPSLSPYSIIHRREFEVTSSVTLPRTQAEAKIFNPV</sequence>
<dbReference type="OrthoDB" id="444631at2759"/>
<feature type="transmembrane region" description="Helical" evidence="6">
    <location>
        <begin position="107"/>
        <end position="129"/>
    </location>
</feature>
<proteinExistence type="inferred from homology"/>
<feature type="transmembrane region" description="Helical" evidence="6">
    <location>
        <begin position="218"/>
        <end position="236"/>
    </location>
</feature>
<comment type="caution">
    <text evidence="8">The sequence shown here is derived from an EMBL/GenBank/DDBJ whole genome shotgun (WGS) entry which is preliminary data.</text>
</comment>
<dbReference type="PANTHER" id="PTHR33048:SF47">
    <property type="entry name" value="INTEGRAL MEMBRANE PROTEIN-RELATED"/>
    <property type="match status" value="1"/>
</dbReference>
<evidence type="ECO:0000256" key="5">
    <source>
        <dbReference type="ARBA" id="ARBA00038359"/>
    </source>
</evidence>
<dbReference type="Pfam" id="PF20684">
    <property type="entry name" value="Fung_rhodopsin"/>
    <property type="match status" value="1"/>
</dbReference>
<reference evidence="8" key="2">
    <citation type="journal article" date="2023" name="IMA Fungus">
        <title>Comparative genomic study of the Penicillium genus elucidates a diverse pangenome and 15 lateral gene transfer events.</title>
        <authorList>
            <person name="Petersen C."/>
            <person name="Sorensen T."/>
            <person name="Nielsen M.R."/>
            <person name="Sondergaard T.E."/>
            <person name="Sorensen J.L."/>
            <person name="Fitzpatrick D.A."/>
            <person name="Frisvad J.C."/>
            <person name="Nielsen K.L."/>
        </authorList>
    </citation>
    <scope>NUCLEOTIDE SEQUENCE</scope>
    <source>
        <strain evidence="8">IBT 19713</strain>
    </source>
</reference>
<feature type="transmembrane region" description="Helical" evidence="6">
    <location>
        <begin position="185"/>
        <end position="206"/>
    </location>
</feature>
<dbReference type="InterPro" id="IPR052337">
    <property type="entry name" value="SAT4-like"/>
</dbReference>
<name>A0A9W9TY65_9EURO</name>
<evidence type="ECO:0000313" key="8">
    <source>
        <dbReference type="EMBL" id="KAJ5247193.1"/>
    </source>
</evidence>
<evidence type="ECO:0000256" key="3">
    <source>
        <dbReference type="ARBA" id="ARBA00022989"/>
    </source>
</evidence>
<keyword evidence="4 6" id="KW-0472">Membrane</keyword>
<dbReference type="InterPro" id="IPR049326">
    <property type="entry name" value="Rhodopsin_dom_fungi"/>
</dbReference>
<dbReference type="GO" id="GO:0016020">
    <property type="term" value="C:membrane"/>
    <property type="evidence" value="ECO:0007669"/>
    <property type="project" value="UniProtKB-SubCell"/>
</dbReference>
<feature type="transmembrane region" description="Helical" evidence="6">
    <location>
        <begin position="248"/>
        <end position="269"/>
    </location>
</feature>
<organism evidence="8 9">
    <name type="scientific">Penicillium chermesinum</name>
    <dbReference type="NCBI Taxonomy" id="63820"/>
    <lineage>
        <taxon>Eukaryota</taxon>
        <taxon>Fungi</taxon>
        <taxon>Dikarya</taxon>
        <taxon>Ascomycota</taxon>
        <taxon>Pezizomycotina</taxon>
        <taxon>Eurotiomycetes</taxon>
        <taxon>Eurotiomycetidae</taxon>
        <taxon>Eurotiales</taxon>
        <taxon>Aspergillaceae</taxon>
        <taxon>Penicillium</taxon>
    </lineage>
</organism>
<comment type="similarity">
    <text evidence="5">Belongs to the SAT4 family.</text>
</comment>
<dbReference type="GeneID" id="83198776"/>
<evidence type="ECO:0000313" key="9">
    <source>
        <dbReference type="Proteomes" id="UP001150941"/>
    </source>
</evidence>
<dbReference type="EMBL" id="JAPQKS010000002">
    <property type="protein sequence ID" value="KAJ5247193.1"/>
    <property type="molecule type" value="Genomic_DNA"/>
</dbReference>
<dbReference type="PANTHER" id="PTHR33048">
    <property type="entry name" value="PTH11-LIKE INTEGRAL MEMBRANE PROTEIN (AFU_ORTHOLOGUE AFUA_5G11245)"/>
    <property type="match status" value="1"/>
</dbReference>
<dbReference type="Proteomes" id="UP001150941">
    <property type="component" value="Unassembled WGS sequence"/>
</dbReference>
<comment type="subcellular location">
    <subcellularLocation>
        <location evidence="1">Membrane</location>
        <topology evidence="1">Multi-pass membrane protein</topology>
    </subcellularLocation>
</comment>
<dbReference type="AlphaFoldDB" id="A0A9W9TY65"/>
<feature type="transmembrane region" description="Helical" evidence="6">
    <location>
        <begin position="20"/>
        <end position="38"/>
    </location>
</feature>
<keyword evidence="2 6" id="KW-0812">Transmembrane</keyword>
<evidence type="ECO:0000256" key="4">
    <source>
        <dbReference type="ARBA" id="ARBA00023136"/>
    </source>
</evidence>
<evidence type="ECO:0000259" key="7">
    <source>
        <dbReference type="Pfam" id="PF20684"/>
    </source>
</evidence>
<evidence type="ECO:0000256" key="2">
    <source>
        <dbReference type="ARBA" id="ARBA00022692"/>
    </source>
</evidence>
<gene>
    <name evidence="8" type="ORF">N7468_002176</name>
</gene>
<feature type="transmembrane region" description="Helical" evidence="6">
    <location>
        <begin position="50"/>
        <end position="70"/>
    </location>
</feature>
<keyword evidence="9" id="KW-1185">Reference proteome</keyword>
<evidence type="ECO:0000256" key="6">
    <source>
        <dbReference type="SAM" id="Phobius"/>
    </source>
</evidence>
<evidence type="ECO:0000256" key="1">
    <source>
        <dbReference type="ARBA" id="ARBA00004141"/>
    </source>
</evidence>
<dbReference type="RefSeq" id="XP_058334614.1">
    <property type="nucleotide sequence ID" value="XM_058471473.1"/>
</dbReference>
<protein>
    <recommendedName>
        <fullName evidence="7">Rhodopsin domain-containing protein</fullName>
    </recommendedName>
</protein>
<feature type="transmembrane region" description="Helical" evidence="6">
    <location>
        <begin position="136"/>
        <end position="154"/>
    </location>
</feature>
<reference evidence="8" key="1">
    <citation type="submission" date="2022-11" db="EMBL/GenBank/DDBJ databases">
        <authorList>
            <person name="Petersen C."/>
        </authorList>
    </citation>
    <scope>NUCLEOTIDE SEQUENCE</scope>
    <source>
        <strain evidence="8">IBT 19713</strain>
    </source>
</reference>
<feature type="domain" description="Rhodopsin" evidence="7">
    <location>
        <begin position="34"/>
        <end position="275"/>
    </location>
</feature>